<dbReference type="Gene3D" id="2.60.120.200">
    <property type="match status" value="1"/>
</dbReference>
<proteinExistence type="predicted"/>
<keyword evidence="3" id="KW-1185">Reference proteome</keyword>
<evidence type="ECO:0000256" key="1">
    <source>
        <dbReference type="SAM" id="MobiDB-lite"/>
    </source>
</evidence>
<dbReference type="AlphaFoldDB" id="A0A0A1TXA4"/>
<dbReference type="VEuPathDB" id="AmoebaDB:EIN_135490"/>
<dbReference type="InterPro" id="IPR013320">
    <property type="entry name" value="ConA-like_dom_sf"/>
</dbReference>
<protein>
    <submittedName>
        <fullName evidence="2">Uncharacterized protein</fullName>
    </submittedName>
</protein>
<dbReference type="Proteomes" id="UP000014680">
    <property type="component" value="Unassembled WGS sequence"/>
</dbReference>
<accession>A0A0A1TXA4</accession>
<dbReference type="GeneID" id="14884860"/>
<evidence type="ECO:0000313" key="2">
    <source>
        <dbReference type="EMBL" id="ELP85945.1"/>
    </source>
</evidence>
<dbReference type="KEGG" id="eiv:EIN_135490"/>
<evidence type="ECO:0000313" key="3">
    <source>
        <dbReference type="Proteomes" id="UP000014680"/>
    </source>
</evidence>
<gene>
    <name evidence="2" type="ORF">EIN_135490</name>
</gene>
<feature type="region of interest" description="Disordered" evidence="1">
    <location>
        <begin position="1"/>
        <end position="21"/>
    </location>
</feature>
<dbReference type="RefSeq" id="XP_004185291.1">
    <property type="nucleotide sequence ID" value="XM_004185243.1"/>
</dbReference>
<name>A0A0A1TXA4_ENTIV</name>
<reference evidence="2 3" key="1">
    <citation type="submission" date="2012-10" db="EMBL/GenBank/DDBJ databases">
        <authorList>
            <person name="Zafar N."/>
            <person name="Inman J."/>
            <person name="Hall N."/>
            <person name="Lorenzi H."/>
            <person name="Caler E."/>
        </authorList>
    </citation>
    <scope>NUCLEOTIDE SEQUENCE [LARGE SCALE GENOMIC DNA]</scope>
    <source>
        <strain evidence="2 3">IP1</strain>
    </source>
</reference>
<dbReference type="OMA" id="RITIWIN"/>
<dbReference type="SUPFAM" id="SSF49899">
    <property type="entry name" value="Concanavalin A-like lectins/glucanases"/>
    <property type="match status" value="1"/>
</dbReference>
<feature type="compositionally biased region" description="Basic and acidic residues" evidence="1">
    <location>
        <begin position="10"/>
        <end position="21"/>
    </location>
</feature>
<dbReference type="EMBL" id="KB207027">
    <property type="protein sequence ID" value="ELP85945.1"/>
    <property type="molecule type" value="Genomic_DNA"/>
</dbReference>
<organism evidence="2 3">
    <name type="scientific">Entamoeba invadens IP1</name>
    <dbReference type="NCBI Taxonomy" id="370355"/>
    <lineage>
        <taxon>Eukaryota</taxon>
        <taxon>Amoebozoa</taxon>
        <taxon>Evosea</taxon>
        <taxon>Archamoebae</taxon>
        <taxon>Mastigamoebida</taxon>
        <taxon>Entamoebidae</taxon>
        <taxon>Entamoeba</taxon>
    </lineage>
</organism>
<sequence>MHAIFHHRGSKSDKKGPKKEIKTQFSTIDTPDITTKGGLISRNLGEYTLARTNSRNGALWMDLKEDDFFLSATICASVITNGGFAIVIQSEGRDALGTDGKGKGAAGIKNAIAVSFRFQLSLPSIFSYPSYCVYVSDGSKGVLDVRPTNGTNIAKLPVLLLYKVKVKVEDRRLTCIVDGEELINCVIKKDSWGALGAHKYIGVTFGTDNHAPMFSVRDLQLLYCDCPEMKSIRRLAQFIKPRTSLVGNCKECAEGLSLIEKASDTSAVWFSILPKKGVMFKFTICQEAVVYEGFSVVLQNSGEEALGKSYDGLGYEGIKNGTAVEFSFKSSPTKDDPSFGHIGVMLTEGQKGISSNHKDGCGITENIPKELVKGERCDISVFFGTDCVVCWVNKEVILRTKNVRNIFGKKMWVGLTASTSVNVRCVVSNIMIWDID</sequence>